<reference evidence="2 3" key="1">
    <citation type="submission" date="2024-10" db="EMBL/GenBank/DDBJ databases">
        <title>Updated reference genomes for cyclostephanoid diatoms.</title>
        <authorList>
            <person name="Roberts W.R."/>
            <person name="Alverson A.J."/>
        </authorList>
    </citation>
    <scope>NUCLEOTIDE SEQUENCE [LARGE SCALE GENOMIC DNA]</scope>
    <source>
        <strain evidence="2 3">AJA010-31</strain>
    </source>
</reference>
<name>A0ABD3N0P6_9STRA</name>
<keyword evidence="1" id="KW-0732">Signal</keyword>
<gene>
    <name evidence="2" type="ORF">ACHAWO_013560</name>
</gene>
<dbReference type="AlphaFoldDB" id="A0ABD3N0P6"/>
<dbReference type="EMBL" id="JALLPJ020001327">
    <property type="protein sequence ID" value="KAL3769689.1"/>
    <property type="molecule type" value="Genomic_DNA"/>
</dbReference>
<evidence type="ECO:0000313" key="3">
    <source>
        <dbReference type="Proteomes" id="UP001530400"/>
    </source>
</evidence>
<proteinExistence type="predicted"/>
<evidence type="ECO:0000313" key="2">
    <source>
        <dbReference type="EMBL" id="KAL3769689.1"/>
    </source>
</evidence>
<keyword evidence="3" id="KW-1185">Reference proteome</keyword>
<feature type="chain" id="PRO_5044871352" evidence="1">
    <location>
        <begin position="24"/>
        <end position="505"/>
    </location>
</feature>
<dbReference type="Proteomes" id="UP001530400">
    <property type="component" value="Unassembled WGS sequence"/>
</dbReference>
<organism evidence="2 3">
    <name type="scientific">Cyclotella atomus</name>
    <dbReference type="NCBI Taxonomy" id="382360"/>
    <lineage>
        <taxon>Eukaryota</taxon>
        <taxon>Sar</taxon>
        <taxon>Stramenopiles</taxon>
        <taxon>Ochrophyta</taxon>
        <taxon>Bacillariophyta</taxon>
        <taxon>Coscinodiscophyceae</taxon>
        <taxon>Thalassiosirophycidae</taxon>
        <taxon>Stephanodiscales</taxon>
        <taxon>Stephanodiscaceae</taxon>
        <taxon>Cyclotella</taxon>
    </lineage>
</organism>
<feature type="signal peptide" evidence="1">
    <location>
        <begin position="1"/>
        <end position="23"/>
    </location>
</feature>
<sequence length="505" mass="55209">MEMRSTQMTIVTVLFAIVRGVENTPSPMSKPGSHIATYDQYFGAPRCQTVGAACNSFQLLNGVGKSENNAPNTIDRCPDSPFNVYYQDESIEQILVRSLDGQPMSMGQEIEYAALLYTAGNTSDRAVPNAKHHATAFYASDALSANWQPRGTHEFSPQAGIRYLKGRLISQPGSTTQAIRFVFGSGELDSAKVPCYLRQWQDIDDIVFEVDFGANPRPSSQPVTSLGPSFLSSQPSTSFSPSFVYTPSPIAMASTPAPSPHQTSIATYDPSIGAPRCVKVSVECSSGDLLVGSGSFAESHKELRAPNTIDDCLGDSATWTSSKYEHDESVQQIVVRSIDGEELHVGHEAEVQITVWSAHDTTMRIDPSKQSVAHIYYASSIETEKITWKYLWSEIVEPSQGKYVFGTRFDLETGTSLAELSSLPLKVTQAIRVSYSYGQFKPNPCPPNNEGYTDVDDLAFAVSMVTPTSQPSSSHMPTSRSPRHIDTSIIAILLHLFFPMLSLII</sequence>
<evidence type="ECO:0000256" key="1">
    <source>
        <dbReference type="SAM" id="SignalP"/>
    </source>
</evidence>
<comment type="caution">
    <text evidence="2">The sequence shown here is derived from an EMBL/GenBank/DDBJ whole genome shotgun (WGS) entry which is preliminary data.</text>
</comment>
<protein>
    <submittedName>
        <fullName evidence="2">Uncharacterized protein</fullName>
    </submittedName>
</protein>
<accession>A0ABD3N0P6</accession>